<evidence type="ECO:0000256" key="1">
    <source>
        <dbReference type="SAM" id="MobiDB-lite"/>
    </source>
</evidence>
<evidence type="ECO:0000313" key="2">
    <source>
        <dbReference type="EMBL" id="KAF1943228.1"/>
    </source>
</evidence>
<accession>A0A6A5STX0</accession>
<feature type="compositionally biased region" description="Polar residues" evidence="1">
    <location>
        <begin position="326"/>
        <end position="338"/>
    </location>
</feature>
<feature type="compositionally biased region" description="Low complexity" evidence="1">
    <location>
        <begin position="255"/>
        <end position="271"/>
    </location>
</feature>
<feature type="compositionally biased region" description="Low complexity" evidence="1">
    <location>
        <begin position="353"/>
        <end position="365"/>
    </location>
</feature>
<evidence type="ECO:0000313" key="3">
    <source>
        <dbReference type="Proteomes" id="UP000800038"/>
    </source>
</evidence>
<dbReference type="EMBL" id="ML976027">
    <property type="protein sequence ID" value="KAF1943228.1"/>
    <property type="molecule type" value="Genomic_DNA"/>
</dbReference>
<protein>
    <submittedName>
        <fullName evidence="2">Uncharacterized protein</fullName>
    </submittedName>
</protein>
<keyword evidence="3" id="KW-1185">Reference proteome</keyword>
<name>A0A6A5STX0_9PLEO</name>
<reference evidence="2" key="1">
    <citation type="journal article" date="2020" name="Stud. Mycol.">
        <title>101 Dothideomycetes genomes: a test case for predicting lifestyles and emergence of pathogens.</title>
        <authorList>
            <person name="Haridas S."/>
            <person name="Albert R."/>
            <person name="Binder M."/>
            <person name="Bloem J."/>
            <person name="Labutti K."/>
            <person name="Salamov A."/>
            <person name="Andreopoulos B."/>
            <person name="Baker S."/>
            <person name="Barry K."/>
            <person name="Bills G."/>
            <person name="Bluhm B."/>
            <person name="Cannon C."/>
            <person name="Castanera R."/>
            <person name="Culley D."/>
            <person name="Daum C."/>
            <person name="Ezra D."/>
            <person name="Gonzalez J."/>
            <person name="Henrissat B."/>
            <person name="Kuo A."/>
            <person name="Liang C."/>
            <person name="Lipzen A."/>
            <person name="Lutzoni F."/>
            <person name="Magnuson J."/>
            <person name="Mondo S."/>
            <person name="Nolan M."/>
            <person name="Ohm R."/>
            <person name="Pangilinan J."/>
            <person name="Park H.-J."/>
            <person name="Ramirez L."/>
            <person name="Alfaro M."/>
            <person name="Sun H."/>
            <person name="Tritt A."/>
            <person name="Yoshinaga Y."/>
            <person name="Zwiers L.-H."/>
            <person name="Turgeon B."/>
            <person name="Goodwin S."/>
            <person name="Spatafora J."/>
            <person name="Crous P."/>
            <person name="Grigoriev I."/>
        </authorList>
    </citation>
    <scope>NUCLEOTIDE SEQUENCE</scope>
    <source>
        <strain evidence="2">CBS 161.51</strain>
    </source>
</reference>
<gene>
    <name evidence="2" type="ORF">EJ02DRAFT_374053</name>
</gene>
<feature type="compositionally biased region" description="Basic and acidic residues" evidence="1">
    <location>
        <begin position="393"/>
        <end position="426"/>
    </location>
</feature>
<dbReference type="OrthoDB" id="4204700at2759"/>
<feature type="compositionally biased region" description="Low complexity" evidence="1">
    <location>
        <begin position="278"/>
        <end position="289"/>
    </location>
</feature>
<dbReference type="Proteomes" id="UP000800038">
    <property type="component" value="Unassembled WGS sequence"/>
</dbReference>
<dbReference type="AlphaFoldDB" id="A0A6A5STX0"/>
<organism evidence="2 3">
    <name type="scientific">Clathrospora elynae</name>
    <dbReference type="NCBI Taxonomy" id="706981"/>
    <lineage>
        <taxon>Eukaryota</taxon>
        <taxon>Fungi</taxon>
        <taxon>Dikarya</taxon>
        <taxon>Ascomycota</taxon>
        <taxon>Pezizomycotina</taxon>
        <taxon>Dothideomycetes</taxon>
        <taxon>Pleosporomycetidae</taxon>
        <taxon>Pleosporales</taxon>
        <taxon>Diademaceae</taxon>
        <taxon>Clathrospora</taxon>
    </lineage>
</organism>
<sequence length="426" mass="47844">MVLQDVENTAPDSFTDSPPSSNDPYASASPSSGFRFDSSTLPQPLPVVGYFMGFSDRAVRFKTETTLQYAERKLGRQLYPAESQALAYHIYQLEQTKSYFAATGAVAGTWRWYTTWDKMRYPFYQPKVEDINPNKFAFIRGPMAQFARHTWRFSLYALVAGQMGNVIGQLIAQPLAAVNTSKDPKLEQFGHELKAASHAEGQRTVQQGREIQDRRREFQEQVKNRAGGGPSPQARWGKQPPVPSEDTGDEMSPTAGSEAWGSRSSGSESWETFSNDNPQPAAQRQQGPPFTEAQNRQSPPLPQSAQPSSLPFDDDASPTGGLFQDEVNNPQAPSQSQARPGESTWDRLRRGGAPAPLQRPLQQQSRRAEPERREKGEGSTLGDSYTFVEGDEERQRERERAQQEFDARLERERQGREFNSDEGKKW</sequence>
<feature type="compositionally biased region" description="Basic and acidic residues" evidence="1">
    <location>
        <begin position="366"/>
        <end position="377"/>
    </location>
</feature>
<feature type="region of interest" description="Disordered" evidence="1">
    <location>
        <begin position="221"/>
        <end position="426"/>
    </location>
</feature>
<proteinExistence type="predicted"/>
<feature type="region of interest" description="Disordered" evidence="1">
    <location>
        <begin position="1"/>
        <end position="31"/>
    </location>
</feature>